<dbReference type="GeneID" id="32473566"/>
<feature type="transmembrane region" description="Helical" evidence="2">
    <location>
        <begin position="37"/>
        <end position="61"/>
    </location>
</feature>
<name>A0A060ZE37_9ACTN</name>
<reference evidence="3" key="1">
    <citation type="submission" date="2014-05" db="EMBL/GenBank/DDBJ databases">
        <authorList>
            <person name="Horn Fabian"/>
        </authorList>
    </citation>
    <scope>NUCLEOTIDE SEQUENCE</scope>
</reference>
<dbReference type="Proteomes" id="UP000756710">
    <property type="component" value="Unassembled WGS sequence"/>
</dbReference>
<feature type="region of interest" description="Disordered" evidence="1">
    <location>
        <begin position="1"/>
        <end position="28"/>
    </location>
</feature>
<dbReference type="EMBL" id="JAGGLR010000007">
    <property type="protein sequence ID" value="MBP2061862.1"/>
    <property type="molecule type" value="Genomic_DNA"/>
</dbReference>
<proteinExistence type="predicted"/>
<evidence type="ECO:0000256" key="2">
    <source>
        <dbReference type="SAM" id="Phobius"/>
    </source>
</evidence>
<feature type="transmembrane region" description="Helical" evidence="2">
    <location>
        <begin position="152"/>
        <end position="173"/>
    </location>
</feature>
<dbReference type="PANTHER" id="PTHR42305">
    <property type="entry name" value="MEMBRANE PROTEIN RV1733C-RELATED"/>
    <property type="match status" value="1"/>
</dbReference>
<dbReference type="InterPro" id="IPR039708">
    <property type="entry name" value="MT1774/Rv1733c-like"/>
</dbReference>
<keyword evidence="2" id="KW-0812">Transmembrane</keyword>
<evidence type="ECO:0000313" key="4">
    <source>
        <dbReference type="EMBL" id="MBP2061862.1"/>
    </source>
</evidence>
<dbReference type="EMBL" id="LK022848">
    <property type="protein sequence ID" value="CDR03588.1"/>
    <property type="molecule type" value="Genomic_DNA"/>
</dbReference>
<accession>A0A060ZE37</accession>
<evidence type="ECO:0000313" key="3">
    <source>
        <dbReference type="EMBL" id="CDR03588.1"/>
    </source>
</evidence>
<reference evidence="4 5" key="2">
    <citation type="submission" date="2021-03" db="EMBL/GenBank/DDBJ databases">
        <title>Genomic Encyclopedia of Type Strains, Phase IV (KMG-IV): sequencing the most valuable type-strain genomes for metagenomic binning, comparative biology and taxonomic classification.</title>
        <authorList>
            <person name="Goeker M."/>
        </authorList>
    </citation>
    <scope>NUCLEOTIDE SEQUENCE [LARGE SCALE GENOMIC DNA]</scope>
    <source>
        <strain evidence="4 5">DSM 41954</strain>
    </source>
</reference>
<gene>
    <name evidence="4" type="ORF">J2Z30_002878</name>
    <name evidence="3" type="ORF">SIRAN1283</name>
</gene>
<dbReference type="PANTHER" id="PTHR42305:SF1">
    <property type="entry name" value="MEMBRANE PROTEIN RV1733C-RELATED"/>
    <property type="match status" value="1"/>
</dbReference>
<protein>
    <submittedName>
        <fullName evidence="3">Uncharacterized protein</fullName>
    </submittedName>
</protein>
<keyword evidence="5" id="KW-1185">Reference proteome</keyword>
<keyword evidence="2" id="KW-1133">Transmembrane helix</keyword>
<sequence>MNTHGPRRVFGPRPPLLKRPARGPNPLRRRTDRIQTWCTVLFALILVAGLPAAAISAGYAAHASQMRVVAAETSARHQISARLADAAPGPAHSDVREPRQARVRWVADDGERHTGTATVAGDGDSRDEVRVWVNREGALAQPPSSPSTARTMGWFTGCITAATVAALAFTGRARVRRALDRRRYARWEAEWKVVEPAWSGRNRR</sequence>
<dbReference type="AlphaFoldDB" id="A0A060ZE37"/>
<keyword evidence="2" id="KW-0472">Membrane</keyword>
<dbReference type="RefSeq" id="WP_044567825.1">
    <property type="nucleotide sequence ID" value="NZ_BAABDR010000025.1"/>
</dbReference>
<dbReference type="HOGENOM" id="CLU_084215_2_1_11"/>
<evidence type="ECO:0000256" key="1">
    <source>
        <dbReference type="SAM" id="MobiDB-lite"/>
    </source>
</evidence>
<evidence type="ECO:0000313" key="5">
    <source>
        <dbReference type="Proteomes" id="UP000756710"/>
    </source>
</evidence>
<organism evidence="3">
    <name type="scientific">Streptomyces iranensis</name>
    <dbReference type="NCBI Taxonomy" id="576784"/>
    <lineage>
        <taxon>Bacteria</taxon>
        <taxon>Bacillati</taxon>
        <taxon>Actinomycetota</taxon>
        <taxon>Actinomycetes</taxon>
        <taxon>Kitasatosporales</taxon>
        <taxon>Streptomycetaceae</taxon>
        <taxon>Streptomyces</taxon>
        <taxon>Streptomyces violaceusniger group</taxon>
    </lineage>
</organism>